<dbReference type="Proteomes" id="UP000001876">
    <property type="component" value="Unassembled WGS sequence"/>
</dbReference>
<feature type="compositionally biased region" description="Acidic residues" evidence="1">
    <location>
        <begin position="88"/>
        <end position="97"/>
    </location>
</feature>
<evidence type="ECO:0000256" key="1">
    <source>
        <dbReference type="SAM" id="MobiDB-lite"/>
    </source>
</evidence>
<dbReference type="AlphaFoldDB" id="C1MPP3"/>
<dbReference type="GeneID" id="9683426"/>
<evidence type="ECO:0000313" key="5">
    <source>
        <dbReference type="Proteomes" id="UP000001876"/>
    </source>
</evidence>
<dbReference type="KEGG" id="mpp:MICPUCDRAFT_56983"/>
<reference evidence="4 5" key="1">
    <citation type="journal article" date="2009" name="Science">
        <title>Green evolution and dynamic adaptations revealed by genomes of the marine picoeukaryotes Micromonas.</title>
        <authorList>
            <person name="Worden A.Z."/>
            <person name="Lee J.H."/>
            <person name="Mock T."/>
            <person name="Rouze P."/>
            <person name="Simmons M.P."/>
            <person name="Aerts A.L."/>
            <person name="Allen A.E."/>
            <person name="Cuvelier M.L."/>
            <person name="Derelle E."/>
            <person name="Everett M.V."/>
            <person name="Foulon E."/>
            <person name="Grimwood J."/>
            <person name="Gundlach H."/>
            <person name="Henrissat B."/>
            <person name="Napoli C."/>
            <person name="McDonald S.M."/>
            <person name="Parker M.S."/>
            <person name="Rombauts S."/>
            <person name="Salamov A."/>
            <person name="Von Dassow P."/>
            <person name="Badger J.H."/>
            <person name="Coutinho P.M."/>
            <person name="Demir E."/>
            <person name="Dubchak I."/>
            <person name="Gentemann C."/>
            <person name="Eikrem W."/>
            <person name="Gready J.E."/>
            <person name="John U."/>
            <person name="Lanier W."/>
            <person name="Lindquist E.A."/>
            <person name="Lucas S."/>
            <person name="Mayer K.F."/>
            <person name="Moreau H."/>
            <person name="Not F."/>
            <person name="Otillar R."/>
            <person name="Panaud O."/>
            <person name="Pangilinan J."/>
            <person name="Paulsen I."/>
            <person name="Piegu B."/>
            <person name="Poliakov A."/>
            <person name="Robbens S."/>
            <person name="Schmutz J."/>
            <person name="Toulza E."/>
            <person name="Wyss T."/>
            <person name="Zelensky A."/>
            <person name="Zhou K."/>
            <person name="Armbrust E.V."/>
            <person name="Bhattacharya D."/>
            <person name="Goodenough U.W."/>
            <person name="Van de Peer Y."/>
            <person name="Grigoriev I.V."/>
        </authorList>
    </citation>
    <scope>NUCLEOTIDE SEQUENCE [LARGE SCALE GENOMIC DNA]</scope>
    <source>
        <strain evidence="4 5">CCMP1545</strain>
    </source>
</reference>
<feature type="signal peptide" evidence="3">
    <location>
        <begin position="1"/>
        <end position="26"/>
    </location>
</feature>
<protein>
    <submittedName>
        <fullName evidence="4">Predicted protein</fullName>
    </submittedName>
</protein>
<gene>
    <name evidence="4" type="ORF">MICPUCDRAFT_56983</name>
</gene>
<proteinExistence type="predicted"/>
<evidence type="ECO:0000256" key="2">
    <source>
        <dbReference type="SAM" id="Phobius"/>
    </source>
</evidence>
<feature type="transmembrane region" description="Helical" evidence="2">
    <location>
        <begin position="118"/>
        <end position="139"/>
    </location>
</feature>
<feature type="region of interest" description="Disordered" evidence="1">
    <location>
        <begin position="82"/>
        <end position="106"/>
    </location>
</feature>
<name>C1MPP3_MICPC</name>
<dbReference type="EMBL" id="GG663738">
    <property type="protein sequence ID" value="EEH57939.1"/>
    <property type="molecule type" value="Genomic_DNA"/>
</dbReference>
<dbReference type="RefSeq" id="XP_003057988.1">
    <property type="nucleotide sequence ID" value="XM_003057942.1"/>
</dbReference>
<organism evidence="5">
    <name type="scientific">Micromonas pusilla (strain CCMP1545)</name>
    <name type="common">Picoplanktonic green alga</name>
    <dbReference type="NCBI Taxonomy" id="564608"/>
    <lineage>
        <taxon>Eukaryota</taxon>
        <taxon>Viridiplantae</taxon>
        <taxon>Chlorophyta</taxon>
        <taxon>Mamiellophyceae</taxon>
        <taxon>Mamiellales</taxon>
        <taxon>Mamiellaceae</taxon>
        <taxon>Micromonas</taxon>
    </lineage>
</organism>
<keyword evidence="2" id="KW-0812">Transmembrane</keyword>
<keyword evidence="2" id="KW-0472">Membrane</keyword>
<evidence type="ECO:0000313" key="4">
    <source>
        <dbReference type="EMBL" id="EEH57939.1"/>
    </source>
</evidence>
<keyword evidence="5" id="KW-1185">Reference proteome</keyword>
<keyword evidence="2" id="KW-1133">Transmembrane helix</keyword>
<feature type="chain" id="PRO_5002912055" evidence="3">
    <location>
        <begin position="27"/>
        <end position="169"/>
    </location>
</feature>
<keyword evidence="3" id="KW-0732">Signal</keyword>
<evidence type="ECO:0000256" key="3">
    <source>
        <dbReference type="SAM" id="SignalP"/>
    </source>
</evidence>
<accession>C1MPP3</accession>
<sequence length="169" mass="17781">MPTPRAWTLLALVLALAFHADGGADALPIADHVSSIVTRAKEARAAAAPAVRAARDRVVARVANSTVVEAVGDLRAGMASLSVKSAREDEEEEEEDGGSSAEGVTSDGHVISGRAHGVASFLSLAMCVSFSIWVASAFCRVRRREGDVLPTFELTSEGRRALRHPGTFD</sequence>